<comment type="similarity">
    <text evidence="2 12">Belongs to the glycosyltransferase 28 family.</text>
</comment>
<evidence type="ECO:0000256" key="6">
    <source>
        <dbReference type="ARBA" id="ARBA00022676"/>
    </source>
</evidence>
<evidence type="ECO:0000256" key="10">
    <source>
        <dbReference type="ARBA" id="ARBA00032061"/>
    </source>
</evidence>
<evidence type="ECO:0000256" key="12">
    <source>
        <dbReference type="RuleBase" id="RU362128"/>
    </source>
</evidence>
<dbReference type="Proteomes" id="UP000279259">
    <property type="component" value="Unassembled WGS sequence"/>
</dbReference>
<evidence type="ECO:0000256" key="11">
    <source>
        <dbReference type="ARBA" id="ARBA00048184"/>
    </source>
</evidence>
<dbReference type="GO" id="GO:0005783">
    <property type="term" value="C:endoplasmic reticulum"/>
    <property type="evidence" value="ECO:0007669"/>
    <property type="project" value="UniProtKB-SubCell"/>
</dbReference>
<proteinExistence type="inferred from homology"/>
<evidence type="ECO:0000256" key="8">
    <source>
        <dbReference type="ARBA" id="ARBA00022824"/>
    </source>
</evidence>
<evidence type="ECO:0000256" key="4">
    <source>
        <dbReference type="ARBA" id="ARBA00012614"/>
    </source>
</evidence>
<comment type="caution">
    <text evidence="14">The sequence shown here is derived from an EMBL/GenBank/DDBJ whole genome shotgun (WGS) entry which is preliminary data.</text>
</comment>
<dbReference type="PANTHER" id="PTHR12867:SF6">
    <property type="entry name" value="N-ACETYLGLUCOSAMINYLDIPHOSPHODOLICHOL N-ACETYLGLUCOSAMINYLTRANSFERASE"/>
    <property type="match status" value="1"/>
</dbReference>
<organism evidence="14 15">
    <name type="scientific">Saitozyma podzolica</name>
    <dbReference type="NCBI Taxonomy" id="1890683"/>
    <lineage>
        <taxon>Eukaryota</taxon>
        <taxon>Fungi</taxon>
        <taxon>Dikarya</taxon>
        <taxon>Basidiomycota</taxon>
        <taxon>Agaricomycotina</taxon>
        <taxon>Tremellomycetes</taxon>
        <taxon>Tremellales</taxon>
        <taxon>Trimorphomycetaceae</taxon>
        <taxon>Saitozyma</taxon>
    </lineage>
</organism>
<dbReference type="Pfam" id="PF04101">
    <property type="entry name" value="Glyco_tran_28_C"/>
    <property type="match status" value="1"/>
</dbReference>
<evidence type="ECO:0000313" key="14">
    <source>
        <dbReference type="EMBL" id="RSH93802.1"/>
    </source>
</evidence>
<protein>
    <recommendedName>
        <fullName evidence="5 12">UDP-N-acetylglucosamine transferase subunit ALG13</fullName>
        <ecNumber evidence="4 12">2.4.1.141</ecNumber>
    </recommendedName>
    <alternativeName>
        <fullName evidence="10 12">Asparagine-linked glycosylation protein 13</fullName>
    </alternativeName>
</protein>
<dbReference type="EMBL" id="RSCD01000003">
    <property type="protein sequence ID" value="RSH93802.1"/>
    <property type="molecule type" value="Genomic_DNA"/>
</dbReference>
<comment type="catalytic activity">
    <reaction evidence="11">
        <text>an N-acetyl-alpha-D-glucosaminyl-diphospho-di-trans,poly-cis-dolichol + UDP-N-acetyl-alpha-D-glucosamine = an N,N'-diacetylchitobiosyl-diphospho-di-trans,poly-cis-dolichol + UDP + H(+)</text>
        <dbReference type="Rhea" id="RHEA:23380"/>
        <dbReference type="Rhea" id="RHEA-COMP:19507"/>
        <dbReference type="Rhea" id="RHEA-COMP:19510"/>
        <dbReference type="ChEBI" id="CHEBI:15378"/>
        <dbReference type="ChEBI" id="CHEBI:57269"/>
        <dbReference type="ChEBI" id="CHEBI:57705"/>
        <dbReference type="ChEBI" id="CHEBI:58223"/>
        <dbReference type="ChEBI" id="CHEBI:58427"/>
        <dbReference type="EC" id="2.4.1.141"/>
    </reaction>
</comment>
<comment type="subunit">
    <text evidence="3 12">Heterodimer with ALG14 to form a functional enzyme.</text>
</comment>
<evidence type="ECO:0000259" key="13">
    <source>
        <dbReference type="Pfam" id="PF04101"/>
    </source>
</evidence>
<dbReference type="SUPFAM" id="SSF53756">
    <property type="entry name" value="UDP-Glycosyltransferase/glycogen phosphorylase"/>
    <property type="match status" value="1"/>
</dbReference>
<evidence type="ECO:0000256" key="7">
    <source>
        <dbReference type="ARBA" id="ARBA00022679"/>
    </source>
</evidence>
<accession>A0A427YRV6</accession>
<dbReference type="InterPro" id="IPR039042">
    <property type="entry name" value="Alg13-like"/>
</dbReference>
<dbReference type="EC" id="2.4.1.141" evidence="4 12"/>
<evidence type="ECO:0000313" key="15">
    <source>
        <dbReference type="Proteomes" id="UP000279259"/>
    </source>
</evidence>
<reference evidence="14 15" key="1">
    <citation type="submission" date="2018-11" db="EMBL/GenBank/DDBJ databases">
        <title>Genome sequence of Saitozyma podzolica DSM 27192.</title>
        <authorList>
            <person name="Aliyu H."/>
            <person name="Gorte O."/>
            <person name="Ochsenreither K."/>
        </authorList>
    </citation>
    <scope>NUCLEOTIDE SEQUENCE [LARGE SCALE GENOMIC DNA]</scope>
    <source>
        <strain evidence="14 15">DSM 27192</strain>
    </source>
</reference>
<gene>
    <name evidence="12 14" type="primary">ALG13</name>
    <name evidence="14" type="ORF">EHS25_006450</name>
</gene>
<comment type="subcellular location">
    <subcellularLocation>
        <location evidence="1 12">Endoplasmic reticulum</location>
    </subcellularLocation>
</comment>
<sequence length="201" mass="20904">MAPEAPPSRSLFITVGSTLFEALTTTCLSAPFLSALANAGVEDLVVQYGRAQLELPPDVKVVKDEAGGGGEAVLLAGDGGELGAKVGVRVRVMRYTDDFEGEVRRASWVISHAGSGSILTALRARKPLLVVPNTSLMDNHQAQLALALDSGGYLTVSTPGRLIDALPAFLDGSSGAGHEPFPEVQKGRFASILDETAGYIG</sequence>
<comment type="function">
    <text evidence="9 12">Involved in protein N-glycosylation. Essential for the second step of the dolichol-linked oligosaccharide pathway.</text>
</comment>
<evidence type="ECO:0000256" key="1">
    <source>
        <dbReference type="ARBA" id="ARBA00004240"/>
    </source>
</evidence>
<keyword evidence="8 12" id="KW-0256">Endoplasmic reticulum</keyword>
<dbReference type="GO" id="GO:0006488">
    <property type="term" value="P:dolichol-linked oligosaccharide biosynthetic process"/>
    <property type="evidence" value="ECO:0007669"/>
    <property type="project" value="InterPro"/>
</dbReference>
<evidence type="ECO:0000256" key="9">
    <source>
        <dbReference type="ARBA" id="ARBA00024804"/>
    </source>
</evidence>
<keyword evidence="7 12" id="KW-0808">Transferase</keyword>
<evidence type="ECO:0000256" key="3">
    <source>
        <dbReference type="ARBA" id="ARBA00011198"/>
    </source>
</evidence>
<dbReference type="AlphaFoldDB" id="A0A427YRV6"/>
<feature type="domain" description="Glycosyl transferase family 28 C-terminal" evidence="13">
    <location>
        <begin position="11"/>
        <end position="166"/>
    </location>
</feature>
<dbReference type="InterPro" id="IPR007235">
    <property type="entry name" value="Glyco_trans_28_C"/>
</dbReference>
<evidence type="ECO:0000256" key="5">
    <source>
        <dbReference type="ARBA" id="ARBA00017468"/>
    </source>
</evidence>
<dbReference type="STRING" id="1890683.A0A427YRV6"/>
<evidence type="ECO:0000256" key="2">
    <source>
        <dbReference type="ARBA" id="ARBA00006962"/>
    </source>
</evidence>
<name>A0A427YRV6_9TREE</name>
<keyword evidence="6 12" id="KW-0328">Glycosyltransferase</keyword>
<dbReference type="PANTHER" id="PTHR12867">
    <property type="entry name" value="GLYCOSYL TRANSFERASE-RELATED"/>
    <property type="match status" value="1"/>
</dbReference>
<dbReference type="OrthoDB" id="20273at2759"/>
<dbReference type="GO" id="GO:0004577">
    <property type="term" value="F:N-acetylglucosaminyldiphosphodolichol N-acetylglucosaminyltransferase activity"/>
    <property type="evidence" value="ECO:0007669"/>
    <property type="project" value="UniProtKB-EC"/>
</dbReference>
<dbReference type="Gene3D" id="3.40.50.2000">
    <property type="entry name" value="Glycogen Phosphorylase B"/>
    <property type="match status" value="1"/>
</dbReference>
<keyword evidence="15" id="KW-1185">Reference proteome</keyword>